<protein>
    <submittedName>
        <fullName evidence="3">Class F sortase</fullName>
    </submittedName>
</protein>
<keyword evidence="2" id="KW-1133">Transmembrane helix</keyword>
<evidence type="ECO:0000256" key="1">
    <source>
        <dbReference type="ARBA" id="ARBA00022801"/>
    </source>
</evidence>
<evidence type="ECO:0000256" key="2">
    <source>
        <dbReference type="SAM" id="Phobius"/>
    </source>
</evidence>
<feature type="transmembrane region" description="Helical" evidence="2">
    <location>
        <begin position="12"/>
        <end position="29"/>
    </location>
</feature>
<proteinExistence type="predicted"/>
<dbReference type="InterPro" id="IPR023365">
    <property type="entry name" value="Sortase_dom-sf"/>
</dbReference>
<dbReference type="CDD" id="cd05829">
    <property type="entry name" value="Sortase_F"/>
    <property type="match status" value="1"/>
</dbReference>
<dbReference type="InterPro" id="IPR005754">
    <property type="entry name" value="Sortase"/>
</dbReference>
<accession>A0ABX7RXC2</accession>
<dbReference type="NCBIfam" id="NF033748">
    <property type="entry name" value="class_F_sortase"/>
    <property type="match status" value="1"/>
</dbReference>
<keyword evidence="4" id="KW-1185">Reference proteome</keyword>
<dbReference type="SUPFAM" id="SSF63817">
    <property type="entry name" value="Sortase"/>
    <property type="match status" value="1"/>
</dbReference>
<keyword evidence="1" id="KW-0378">Hydrolase</keyword>
<dbReference type="Gene3D" id="2.40.260.10">
    <property type="entry name" value="Sortase"/>
    <property type="match status" value="1"/>
</dbReference>
<name>A0ABX7RXC2_9ACTN</name>
<keyword evidence="2" id="KW-0812">Transmembrane</keyword>
<dbReference type="InterPro" id="IPR042001">
    <property type="entry name" value="Sortase_F"/>
</dbReference>
<gene>
    <name evidence="3" type="ORF">J3S04_19325</name>
</gene>
<dbReference type="Pfam" id="PF04203">
    <property type="entry name" value="Sortase"/>
    <property type="match status" value="1"/>
</dbReference>
<keyword evidence="2" id="KW-0472">Membrane</keyword>
<sequence>MPDERASGAGRLLTGMAWSALLVALWLWGRDVTEVPMAVSPTTGDVAAAGRPGHALPPAHDPLPPARPGALTITTANIRAPIEPHGLTRQGAVEPPPFTRPGAVAWYQGGPAPGSPGAAVLVGHLDTDRAPAVFSALGDLGPGEKIGVTRADGSTAEFTVEDVAVFTKDRFDAAKAYGPRRPDRAELRLITCGGDYDRERRSYSANIVVSAYLTDTTAPFATTDIRKA</sequence>
<evidence type="ECO:0000313" key="4">
    <source>
        <dbReference type="Proteomes" id="UP000671836"/>
    </source>
</evidence>
<reference evidence="3 4" key="1">
    <citation type="submission" date="2021-03" db="EMBL/GenBank/DDBJ databases">
        <title>Streptomyces strains.</title>
        <authorList>
            <person name="Lund M.B."/>
            <person name="Toerring T."/>
        </authorList>
    </citation>
    <scope>NUCLEOTIDE SEQUENCE [LARGE SCALE GENOMIC DNA]</scope>
    <source>
        <strain evidence="3 4">KCC S-1010</strain>
    </source>
</reference>
<dbReference type="EMBL" id="CP071595">
    <property type="protein sequence ID" value="QSY52507.1"/>
    <property type="molecule type" value="Genomic_DNA"/>
</dbReference>
<dbReference type="Proteomes" id="UP000671836">
    <property type="component" value="Chromosome"/>
</dbReference>
<evidence type="ECO:0000313" key="3">
    <source>
        <dbReference type="EMBL" id="QSY52507.1"/>
    </source>
</evidence>
<organism evidence="3 4">
    <name type="scientific">Streptomyces griseocarneus</name>
    <dbReference type="NCBI Taxonomy" id="51201"/>
    <lineage>
        <taxon>Bacteria</taxon>
        <taxon>Bacillati</taxon>
        <taxon>Actinomycetota</taxon>
        <taxon>Actinomycetes</taxon>
        <taxon>Kitasatosporales</taxon>
        <taxon>Streptomycetaceae</taxon>
        <taxon>Streptomyces</taxon>
    </lineage>
</organism>